<dbReference type="EC" id="2.3.1.41" evidence="5"/>
<dbReference type="EMBL" id="CP013187">
    <property type="protein sequence ID" value="ALO41794.1"/>
    <property type="molecule type" value="Genomic_DNA"/>
</dbReference>
<proteinExistence type="inferred from homology"/>
<dbReference type="InterPro" id="IPR020841">
    <property type="entry name" value="PKS_Beta-ketoAc_synthase_dom"/>
</dbReference>
<feature type="domain" description="Ketosynthase family 3 (KS3)" evidence="19">
    <location>
        <begin position="1"/>
        <end position="401"/>
    </location>
</feature>
<dbReference type="InterPro" id="IPR014031">
    <property type="entry name" value="Ketoacyl_synth_C"/>
</dbReference>
<dbReference type="Proteomes" id="UP000291338">
    <property type="component" value="Unassembled WGS sequence"/>
</dbReference>
<dbReference type="STRING" id="161398.PP2015_1281"/>
<dbReference type="PROSITE" id="PS00606">
    <property type="entry name" value="KS3_1"/>
    <property type="match status" value="1"/>
</dbReference>
<dbReference type="AlphaFoldDB" id="A0A0S2K1F8"/>
<dbReference type="EMBL" id="PPSX01000063">
    <property type="protein sequence ID" value="RZQ52172.1"/>
    <property type="molecule type" value="Genomic_DNA"/>
</dbReference>
<organism evidence="20 22">
    <name type="scientific">Pseudoalteromonas phenolica</name>
    <dbReference type="NCBI Taxonomy" id="161398"/>
    <lineage>
        <taxon>Bacteria</taxon>
        <taxon>Pseudomonadati</taxon>
        <taxon>Pseudomonadota</taxon>
        <taxon>Gammaproteobacteria</taxon>
        <taxon>Alteromonadales</taxon>
        <taxon>Pseudoalteromonadaceae</taxon>
        <taxon>Pseudoalteromonas</taxon>
    </lineage>
</organism>
<dbReference type="NCBIfam" id="NF005589">
    <property type="entry name" value="PRK07314.1"/>
    <property type="match status" value="1"/>
</dbReference>
<evidence type="ECO:0000256" key="3">
    <source>
        <dbReference type="ARBA" id="ARBA00008467"/>
    </source>
</evidence>
<evidence type="ECO:0000313" key="21">
    <source>
        <dbReference type="EMBL" id="RZQ52172.1"/>
    </source>
</evidence>
<dbReference type="PANTHER" id="PTHR11712">
    <property type="entry name" value="POLYKETIDE SYNTHASE-RELATED"/>
    <property type="match status" value="1"/>
</dbReference>
<gene>
    <name evidence="21" type="ORF">C1E23_15530</name>
    <name evidence="20" type="ORF">PP2015_1281</name>
</gene>
<dbReference type="GO" id="GO:0006633">
    <property type="term" value="P:fatty acid biosynthetic process"/>
    <property type="evidence" value="ECO:0007669"/>
    <property type="project" value="UniProtKB-UniPathway"/>
</dbReference>
<evidence type="ECO:0000256" key="9">
    <source>
        <dbReference type="ARBA" id="ARBA00022832"/>
    </source>
</evidence>
<comment type="pathway">
    <text evidence="2">Lipid metabolism; fatty acid biosynthesis.</text>
</comment>
<evidence type="ECO:0000256" key="6">
    <source>
        <dbReference type="ARBA" id="ARBA00022490"/>
    </source>
</evidence>
<dbReference type="PANTHER" id="PTHR11712:SF306">
    <property type="entry name" value="3-OXOACYL-[ACYL-CARRIER-PROTEIN] SYNTHASE 1"/>
    <property type="match status" value="1"/>
</dbReference>
<dbReference type="Pfam" id="PF00109">
    <property type="entry name" value="ketoacyl-synt"/>
    <property type="match status" value="1"/>
</dbReference>
<keyword evidence="11" id="KW-0275">Fatty acid biosynthesis</keyword>
<evidence type="ECO:0000256" key="11">
    <source>
        <dbReference type="ARBA" id="ARBA00023160"/>
    </source>
</evidence>
<evidence type="ECO:0000256" key="18">
    <source>
        <dbReference type="RuleBase" id="RU003694"/>
    </source>
</evidence>
<dbReference type="FunFam" id="3.40.47.10:FF:000005">
    <property type="entry name" value="3-oxoacyl-[acyl-carrier-protein] synthase I"/>
    <property type="match status" value="1"/>
</dbReference>
<dbReference type="InterPro" id="IPR016039">
    <property type="entry name" value="Thiolase-like"/>
</dbReference>
<dbReference type="UniPathway" id="UPA00094"/>
<reference evidence="20" key="2">
    <citation type="submission" date="2015-11" db="EMBL/GenBank/DDBJ databases">
        <authorList>
            <person name="Zhang Y."/>
            <person name="Guo Z."/>
        </authorList>
    </citation>
    <scope>NUCLEOTIDE SEQUENCE [LARGE SCALE GENOMIC DNA]</scope>
    <source>
        <strain evidence="20">KCTC 12086</strain>
    </source>
</reference>
<keyword evidence="10" id="KW-0443">Lipid metabolism</keyword>
<evidence type="ECO:0000256" key="5">
    <source>
        <dbReference type="ARBA" id="ARBA00013191"/>
    </source>
</evidence>
<dbReference type="InterPro" id="IPR014030">
    <property type="entry name" value="Ketoacyl_synth_N"/>
</dbReference>
<comment type="catalytic activity">
    <reaction evidence="17">
        <text>a fatty acyl-[ACP] + malonyl-[ACP] + H(+) = a 3-oxoacyl-[ACP] + holo-[ACP] + CO2</text>
        <dbReference type="Rhea" id="RHEA:22836"/>
        <dbReference type="Rhea" id="RHEA-COMP:9623"/>
        <dbReference type="Rhea" id="RHEA-COMP:9685"/>
        <dbReference type="Rhea" id="RHEA-COMP:9916"/>
        <dbReference type="Rhea" id="RHEA-COMP:14125"/>
        <dbReference type="ChEBI" id="CHEBI:15378"/>
        <dbReference type="ChEBI" id="CHEBI:16526"/>
        <dbReference type="ChEBI" id="CHEBI:64479"/>
        <dbReference type="ChEBI" id="CHEBI:78449"/>
        <dbReference type="ChEBI" id="CHEBI:78776"/>
        <dbReference type="ChEBI" id="CHEBI:138651"/>
        <dbReference type="EC" id="2.3.1.41"/>
    </reaction>
    <physiologicalReaction direction="left-to-right" evidence="17">
        <dbReference type="Rhea" id="RHEA:22837"/>
    </physiologicalReaction>
</comment>
<evidence type="ECO:0000256" key="17">
    <source>
        <dbReference type="ARBA" id="ARBA00048506"/>
    </source>
</evidence>
<dbReference type="SUPFAM" id="SSF53901">
    <property type="entry name" value="Thiolase-like"/>
    <property type="match status" value="2"/>
</dbReference>
<evidence type="ECO:0000313" key="23">
    <source>
        <dbReference type="Proteomes" id="UP000291338"/>
    </source>
</evidence>
<dbReference type="Gene3D" id="3.40.47.10">
    <property type="match status" value="2"/>
</dbReference>
<evidence type="ECO:0000256" key="13">
    <source>
        <dbReference type="ARBA" id="ARBA00039450"/>
    </source>
</evidence>
<keyword evidence="9" id="KW-0276">Fatty acid metabolism</keyword>
<evidence type="ECO:0000313" key="22">
    <source>
        <dbReference type="Proteomes" id="UP000061457"/>
    </source>
</evidence>
<dbReference type="Pfam" id="PF02801">
    <property type="entry name" value="Ketoacyl-synt_C"/>
    <property type="match status" value="1"/>
</dbReference>
<dbReference type="Proteomes" id="UP000061457">
    <property type="component" value="Chromosome I"/>
</dbReference>
<comment type="catalytic activity">
    <reaction evidence="16">
        <text>(3Z)-decenoyl-[ACP] + malonyl-[ACP] + H(+) = 3-oxo-(5Z)-dodecenoyl-[ACP] + holo-[ACP] + CO2</text>
        <dbReference type="Rhea" id="RHEA:54940"/>
        <dbReference type="Rhea" id="RHEA-COMP:9623"/>
        <dbReference type="Rhea" id="RHEA-COMP:9685"/>
        <dbReference type="Rhea" id="RHEA-COMP:9927"/>
        <dbReference type="Rhea" id="RHEA-COMP:14042"/>
        <dbReference type="ChEBI" id="CHEBI:15378"/>
        <dbReference type="ChEBI" id="CHEBI:16526"/>
        <dbReference type="ChEBI" id="CHEBI:64479"/>
        <dbReference type="ChEBI" id="CHEBI:78449"/>
        <dbReference type="ChEBI" id="CHEBI:78798"/>
        <dbReference type="ChEBI" id="CHEBI:138410"/>
    </reaction>
    <physiologicalReaction direction="left-to-right" evidence="16">
        <dbReference type="Rhea" id="RHEA:54941"/>
    </physiologicalReaction>
</comment>
<dbReference type="RefSeq" id="WP_058029499.1">
    <property type="nucleotide sequence ID" value="NZ_CP013187.1"/>
</dbReference>
<dbReference type="NCBIfam" id="NF005935">
    <property type="entry name" value="PRK07967.1"/>
    <property type="match status" value="1"/>
</dbReference>
<keyword evidence="8 18" id="KW-0808">Transferase</keyword>
<dbReference type="GO" id="GO:0004315">
    <property type="term" value="F:3-oxoacyl-[acyl-carrier-protein] synthase activity"/>
    <property type="evidence" value="ECO:0007669"/>
    <property type="project" value="UniProtKB-EC"/>
</dbReference>
<dbReference type="PROSITE" id="PS52004">
    <property type="entry name" value="KS3_2"/>
    <property type="match status" value="1"/>
</dbReference>
<dbReference type="InterPro" id="IPR000794">
    <property type="entry name" value="Beta-ketoacyl_synthase"/>
</dbReference>
<evidence type="ECO:0000256" key="12">
    <source>
        <dbReference type="ARBA" id="ARBA00023315"/>
    </source>
</evidence>
<keyword evidence="6" id="KW-0963">Cytoplasm</keyword>
<evidence type="ECO:0000256" key="2">
    <source>
        <dbReference type="ARBA" id="ARBA00005194"/>
    </source>
</evidence>
<comment type="subunit">
    <text evidence="4">Homodimer.</text>
</comment>
<evidence type="ECO:0000256" key="10">
    <source>
        <dbReference type="ARBA" id="ARBA00023098"/>
    </source>
</evidence>
<sequence>MRRAVITGIGIVSSIGNDKNEVLESLKAGKSGIVFNQEFADYNLRSNVSGNIDIDVKAHVDRKAHRFMGDAAAFSYISMAQAIEDSGLSEEQVSNERTGLIVGSGGGSSKYQVEAADILREKGVKRVGPYMVPRTMASTASACLATPFKIKGVNYSISSACATSAHCIGNAVEQIQLGKQDVIFAGGGEELHWTLAMEFDAMGALSTKYNETPEKASRTYDANRDGFVISGGGGIVVVEELEHALARGAHIYAEIVGYGATSDGYDMVAPSGEGAVRCMKQAMADVEGDIDYLNTHGTSTPVGDVKELGAIQELFGEKSPAISATKAMTGHALGAAGVHEAIFSLLMLENNFVAPSINVEELDEQAQGLDIVTERRDVELNTVMSNSFGFGGTNATLVMQKYKG</sequence>
<evidence type="ECO:0000256" key="16">
    <source>
        <dbReference type="ARBA" id="ARBA00048121"/>
    </source>
</evidence>
<dbReference type="KEGG" id="pphe:PP2015_1281"/>
<evidence type="ECO:0000256" key="1">
    <source>
        <dbReference type="ARBA" id="ARBA00004496"/>
    </source>
</evidence>
<reference evidence="22" key="1">
    <citation type="submission" date="2015-11" db="EMBL/GenBank/DDBJ databases">
        <authorList>
            <person name="Kim K.M."/>
        </authorList>
    </citation>
    <scope>NUCLEOTIDE SEQUENCE [LARGE SCALE GENOMIC DNA]</scope>
    <source>
        <strain evidence="22">KCTC 12086</strain>
    </source>
</reference>
<dbReference type="CDD" id="cd00834">
    <property type="entry name" value="KAS_I_II"/>
    <property type="match status" value="1"/>
</dbReference>
<keyword evidence="7" id="KW-0444">Lipid biosynthesis</keyword>
<dbReference type="PATRIC" id="fig|161398.10.peg.1306"/>
<evidence type="ECO:0000256" key="15">
    <source>
        <dbReference type="ARBA" id="ARBA00042143"/>
    </source>
</evidence>
<dbReference type="FunFam" id="3.40.47.10:FF:000006">
    <property type="entry name" value="3-oxoacyl-[acyl-carrier-protein] synthase I"/>
    <property type="match status" value="1"/>
</dbReference>
<dbReference type="GO" id="GO:0005829">
    <property type="term" value="C:cytosol"/>
    <property type="evidence" value="ECO:0007669"/>
    <property type="project" value="TreeGrafter"/>
</dbReference>
<accession>A0A0S2K1F8</accession>
<evidence type="ECO:0000256" key="7">
    <source>
        <dbReference type="ARBA" id="ARBA00022516"/>
    </source>
</evidence>
<evidence type="ECO:0000313" key="20">
    <source>
        <dbReference type="EMBL" id="ALO41794.1"/>
    </source>
</evidence>
<dbReference type="InterPro" id="IPR018201">
    <property type="entry name" value="Ketoacyl_synth_AS"/>
</dbReference>
<reference evidence="21 23" key="3">
    <citation type="submission" date="2018-01" db="EMBL/GenBank/DDBJ databases">
        <title>Co-occurrence of chitin degradation, pigmentation and bioactivity in marine Pseudoalteromonas.</title>
        <authorList>
            <person name="Paulsen S."/>
            <person name="Gram L."/>
            <person name="Machado H."/>
        </authorList>
    </citation>
    <scope>NUCLEOTIDE SEQUENCE [LARGE SCALE GENOMIC DNA]</scope>
    <source>
        <strain evidence="21 23">S3898</strain>
    </source>
</reference>
<comment type="similarity">
    <text evidence="3 18">Belongs to the thiolase-like superfamily. Beta-ketoacyl-ACP synthases family.</text>
</comment>
<keyword evidence="22" id="KW-1185">Reference proteome</keyword>
<keyword evidence="12" id="KW-0012">Acyltransferase</keyword>
<name>A0A0S2K1F8_9GAMM</name>
<dbReference type="SMART" id="SM00825">
    <property type="entry name" value="PKS_KS"/>
    <property type="match status" value="1"/>
</dbReference>
<evidence type="ECO:0000256" key="14">
    <source>
        <dbReference type="ARBA" id="ARBA00041620"/>
    </source>
</evidence>
<dbReference type="OrthoDB" id="9808669at2"/>
<comment type="subcellular location">
    <subcellularLocation>
        <location evidence="1">Cytoplasm</location>
    </subcellularLocation>
</comment>
<evidence type="ECO:0000259" key="19">
    <source>
        <dbReference type="PROSITE" id="PS52004"/>
    </source>
</evidence>
<protein>
    <recommendedName>
        <fullName evidence="13">3-oxoacyl-[acyl-carrier-protein] synthase 1</fullName>
        <ecNumber evidence="5">2.3.1.41</ecNumber>
    </recommendedName>
    <alternativeName>
        <fullName evidence="14">3-oxoacyl-[acyl-carrier-protein] synthase I</fullName>
    </alternativeName>
    <alternativeName>
        <fullName evidence="15">Beta-ketoacyl-ACP synthase I</fullName>
    </alternativeName>
</protein>
<evidence type="ECO:0000256" key="4">
    <source>
        <dbReference type="ARBA" id="ARBA00011738"/>
    </source>
</evidence>
<evidence type="ECO:0000256" key="8">
    <source>
        <dbReference type="ARBA" id="ARBA00022679"/>
    </source>
</evidence>